<evidence type="ECO:0000256" key="5">
    <source>
        <dbReference type="SAM" id="MobiDB-lite"/>
    </source>
</evidence>
<dbReference type="Pfam" id="PF01753">
    <property type="entry name" value="zf-MYND"/>
    <property type="match status" value="1"/>
</dbReference>
<feature type="compositionally biased region" description="Polar residues" evidence="5">
    <location>
        <begin position="42"/>
        <end position="51"/>
    </location>
</feature>
<feature type="compositionally biased region" description="Low complexity" evidence="5">
    <location>
        <begin position="170"/>
        <end position="180"/>
    </location>
</feature>
<evidence type="ECO:0000256" key="3">
    <source>
        <dbReference type="ARBA" id="ARBA00022833"/>
    </source>
</evidence>
<name>A0A0C9RUH0_9HYME</name>
<feature type="compositionally biased region" description="Polar residues" evidence="5">
    <location>
        <begin position="147"/>
        <end position="158"/>
    </location>
</feature>
<sequence length="1037" mass="115288">MSSWLITESRLGNDQSQQLTMIDSSSQPNSSGLATALRDRSSCSIPNQPNRSLPVRPAPHIPCRSVLPRRSLQTQSDPGLEASQSNQSVTTSSDRSRQDPTVGLIRIEVPSWHSDIRQPYINIVNLSTLHGSSNRGVKRKAPESEDNVTTSNCSLIDISQSPDRSDSSKDSPSSAPGDSPRNLDGDGTKKRRKRKLKKDEEKVEEKIEINTVTPSKIVPPLRLKKIQSLQEDVTSCAPTWGNLKKSDESQVISGFRFYEPKPPEPQAVKDTNYRIVTGTTPPYDECIDSSTVKIRDGSSEDKGEDTRCRQSQLKLKLRDLKKKTMELGREMLRTAMTSPDNCLQEAPVEEQIKKLTTLLKKLPEAAARADADCLEDMSSGPIVTSTIPSVLQGSTSSPEPPKLSPKVPPDYGNSVDVHQVRDSPPVLPKATQVHGEDTEDTWQEFEGLRGLLKISKKGKHENSVVASSVITTTSDSGQEEIELDNKSQILQLEIDEHPKSEINAVKLREQVKAIRIKSLIEGSDVEEVIKIDLRKTPSPGEMVIDTTSLLQEFENRSDTIDVSVGDSRILERSRTVEPSQMNSLRIQTPAPIISSSAEAPKHPNSLVDCLNMNNPKDLMIADHFPTLGNWLAKMSSKIPNETAKSAKKSSEIVIESRTPAYQSNIQMYNQVSGKNSGIDIGTSGRENGRQWRHERWENQEQRAQPPQEYVNGALAMNNVQIAMQNQQMTSDYCPPTMPLGRYYPRNYPVDPYGIPYGYNHPSLAASLWNGALLQYPFLRPRGLPQGYQPRFSGGGMQYNMPPGSIPQRGPPPSYPLPRQPQASGPPQEAKRGQPMGELSRNTVPSSSYDPTSLTKRTDYPSSIPQTTSYPNQRVQSQPQLPRDQYTKTYNEPNPRVAIPDAPRDQLNYRQSWRGPIIPPTALGMRNYPINTNWTSDPCSLLAALSPAALQNFSMPRVRSKDNEDTRNCETPHLGKVNYSPNTARTLECSNCALPGPLFKCLGCEVAFYCDETCQIRHWTRHVVSCPKKMPKLKKVVP</sequence>
<feature type="compositionally biased region" description="Polar residues" evidence="5">
    <location>
        <begin position="381"/>
        <end position="393"/>
    </location>
</feature>
<evidence type="ECO:0000259" key="6">
    <source>
        <dbReference type="PROSITE" id="PS50865"/>
    </source>
</evidence>
<evidence type="ECO:0000256" key="1">
    <source>
        <dbReference type="ARBA" id="ARBA00022723"/>
    </source>
</evidence>
<dbReference type="EMBL" id="GBYB01012490">
    <property type="protein sequence ID" value="JAG82257.1"/>
    <property type="molecule type" value="Transcribed_RNA"/>
</dbReference>
<keyword evidence="3" id="KW-0862">Zinc</keyword>
<dbReference type="PROSITE" id="PS01360">
    <property type="entry name" value="ZF_MYND_1"/>
    <property type="match status" value="1"/>
</dbReference>
<gene>
    <name evidence="7" type="primary">Ankmy2_0</name>
    <name evidence="7" type="ORF">g.39646</name>
</gene>
<evidence type="ECO:0000256" key="4">
    <source>
        <dbReference type="PROSITE-ProRule" id="PRU00134"/>
    </source>
</evidence>
<feature type="compositionally biased region" description="Polar residues" evidence="5">
    <location>
        <begin position="839"/>
        <end position="879"/>
    </location>
</feature>
<evidence type="ECO:0000256" key="2">
    <source>
        <dbReference type="ARBA" id="ARBA00022771"/>
    </source>
</evidence>
<feature type="domain" description="MYND-type" evidence="6">
    <location>
        <begin position="988"/>
        <end position="1025"/>
    </location>
</feature>
<feature type="compositionally biased region" description="Polar residues" evidence="5">
    <location>
        <begin position="71"/>
        <end position="93"/>
    </location>
</feature>
<feature type="region of interest" description="Disordered" evidence="5">
    <location>
        <begin position="22"/>
        <end position="102"/>
    </location>
</feature>
<feature type="compositionally biased region" description="Polar residues" evidence="5">
    <location>
        <begin position="22"/>
        <end position="33"/>
    </location>
</feature>
<dbReference type="Gene3D" id="6.10.140.2220">
    <property type="match status" value="1"/>
</dbReference>
<dbReference type="AlphaFoldDB" id="A0A0C9RUH0"/>
<feature type="compositionally biased region" description="Pro residues" evidence="5">
    <location>
        <begin position="808"/>
        <end position="818"/>
    </location>
</feature>
<keyword evidence="1" id="KW-0479">Metal-binding</keyword>
<keyword evidence="2 4" id="KW-0863">Zinc-finger</keyword>
<feature type="compositionally biased region" description="Pro residues" evidence="5">
    <location>
        <begin position="398"/>
        <end position="408"/>
    </location>
</feature>
<accession>A0A0C9RUH0</accession>
<feature type="region of interest" description="Disordered" evidence="5">
    <location>
        <begin position="131"/>
        <end position="204"/>
    </location>
</feature>
<protein>
    <submittedName>
        <fullName evidence="7">Ankmy2_0 protein</fullName>
    </submittedName>
</protein>
<feature type="region of interest" description="Disordered" evidence="5">
    <location>
        <begin position="378"/>
        <end position="408"/>
    </location>
</feature>
<evidence type="ECO:0000313" key="7">
    <source>
        <dbReference type="EMBL" id="JAG82257.1"/>
    </source>
</evidence>
<reference evidence="7" key="1">
    <citation type="submission" date="2015-01" db="EMBL/GenBank/DDBJ databases">
        <title>Transcriptome Assembly of Fopius arisanus.</title>
        <authorList>
            <person name="Geib S."/>
        </authorList>
    </citation>
    <scope>NUCLEOTIDE SEQUENCE</scope>
</reference>
<dbReference type="GO" id="GO:0008270">
    <property type="term" value="F:zinc ion binding"/>
    <property type="evidence" value="ECO:0007669"/>
    <property type="project" value="UniProtKB-KW"/>
</dbReference>
<proteinExistence type="predicted"/>
<feature type="region of interest" description="Disordered" evidence="5">
    <location>
        <begin position="786"/>
        <end position="904"/>
    </location>
</feature>
<dbReference type="PROSITE" id="PS50865">
    <property type="entry name" value="ZF_MYND_2"/>
    <property type="match status" value="1"/>
</dbReference>
<dbReference type="SUPFAM" id="SSF144232">
    <property type="entry name" value="HIT/MYND zinc finger-like"/>
    <property type="match status" value="1"/>
</dbReference>
<organism evidence="7">
    <name type="scientific">Fopius arisanus</name>
    <dbReference type="NCBI Taxonomy" id="64838"/>
    <lineage>
        <taxon>Eukaryota</taxon>
        <taxon>Metazoa</taxon>
        <taxon>Ecdysozoa</taxon>
        <taxon>Arthropoda</taxon>
        <taxon>Hexapoda</taxon>
        <taxon>Insecta</taxon>
        <taxon>Pterygota</taxon>
        <taxon>Neoptera</taxon>
        <taxon>Endopterygota</taxon>
        <taxon>Hymenoptera</taxon>
        <taxon>Apocrita</taxon>
        <taxon>Ichneumonoidea</taxon>
        <taxon>Braconidae</taxon>
        <taxon>Opiinae</taxon>
        <taxon>Fopius</taxon>
    </lineage>
</organism>
<dbReference type="InterPro" id="IPR002893">
    <property type="entry name" value="Znf_MYND"/>
</dbReference>